<dbReference type="EnsemblBacteria" id="ABF42906">
    <property type="protein sequence ID" value="ABF42906"/>
    <property type="gene ID" value="Acid345_3906"/>
</dbReference>
<dbReference type="KEGG" id="aba:Acid345_3906"/>
<dbReference type="EMBL" id="CP000360">
    <property type="protein sequence ID" value="ABF42906.1"/>
    <property type="molecule type" value="Genomic_DNA"/>
</dbReference>
<proteinExistence type="predicted"/>
<reference evidence="1 2" key="1">
    <citation type="journal article" date="2009" name="Appl. Environ. Microbiol.">
        <title>Three genomes from the phylum Acidobacteria provide insight into the lifestyles of these microorganisms in soils.</title>
        <authorList>
            <person name="Ward N.L."/>
            <person name="Challacombe J.F."/>
            <person name="Janssen P.H."/>
            <person name="Henrissat B."/>
            <person name="Coutinho P.M."/>
            <person name="Wu M."/>
            <person name="Xie G."/>
            <person name="Haft D.H."/>
            <person name="Sait M."/>
            <person name="Badger J."/>
            <person name="Barabote R.D."/>
            <person name="Bradley B."/>
            <person name="Brettin T.S."/>
            <person name="Brinkac L.M."/>
            <person name="Bruce D."/>
            <person name="Creasy T."/>
            <person name="Daugherty S.C."/>
            <person name="Davidsen T.M."/>
            <person name="DeBoy R.T."/>
            <person name="Detter J.C."/>
            <person name="Dodson R.J."/>
            <person name="Durkin A.S."/>
            <person name="Ganapathy A."/>
            <person name="Gwinn-Giglio M."/>
            <person name="Han C.S."/>
            <person name="Khouri H."/>
            <person name="Kiss H."/>
            <person name="Kothari S.P."/>
            <person name="Madupu R."/>
            <person name="Nelson K.E."/>
            <person name="Nelson W.C."/>
            <person name="Paulsen I."/>
            <person name="Penn K."/>
            <person name="Ren Q."/>
            <person name="Rosovitz M.J."/>
            <person name="Selengut J.D."/>
            <person name="Shrivastava S."/>
            <person name="Sullivan S.A."/>
            <person name="Tapia R."/>
            <person name="Thompson L.S."/>
            <person name="Watkins K.L."/>
            <person name="Yang Q."/>
            <person name="Yu C."/>
            <person name="Zafar N."/>
            <person name="Zhou L."/>
            <person name="Kuske C.R."/>
        </authorList>
    </citation>
    <scope>NUCLEOTIDE SEQUENCE [LARGE SCALE GENOMIC DNA]</scope>
    <source>
        <strain evidence="1 2">Ellin345</strain>
    </source>
</reference>
<evidence type="ECO:0000313" key="2">
    <source>
        <dbReference type="Proteomes" id="UP000002432"/>
    </source>
</evidence>
<sequence length="78" mass="9273">MRGDWYFITDIFSIHGDDCFLVDRRLIELALGFFLNLRLDRRHDLLGRIGELSILLRTAFRPFHSFRIVQRHGIISIT</sequence>
<name>Q1IJP4_KORVE</name>
<dbReference type="AlphaFoldDB" id="Q1IJP4"/>
<protein>
    <submittedName>
        <fullName evidence="1">Uncharacterized protein</fullName>
    </submittedName>
</protein>
<gene>
    <name evidence="1" type="ordered locus">Acid345_3906</name>
</gene>
<dbReference type="STRING" id="204669.Acid345_3906"/>
<evidence type="ECO:0000313" key="1">
    <source>
        <dbReference type="EMBL" id="ABF42906.1"/>
    </source>
</evidence>
<keyword evidence="2" id="KW-1185">Reference proteome</keyword>
<dbReference type="HOGENOM" id="CLU_2617391_0_0_0"/>
<organism evidence="1 2">
    <name type="scientific">Koribacter versatilis (strain Ellin345)</name>
    <dbReference type="NCBI Taxonomy" id="204669"/>
    <lineage>
        <taxon>Bacteria</taxon>
        <taxon>Pseudomonadati</taxon>
        <taxon>Acidobacteriota</taxon>
        <taxon>Terriglobia</taxon>
        <taxon>Terriglobales</taxon>
        <taxon>Candidatus Korobacteraceae</taxon>
        <taxon>Candidatus Korobacter</taxon>
    </lineage>
</organism>
<dbReference type="Proteomes" id="UP000002432">
    <property type="component" value="Chromosome"/>
</dbReference>
<accession>Q1IJP4</accession>